<keyword evidence="3" id="KW-1003">Cell membrane</keyword>
<reference evidence="9" key="1">
    <citation type="journal article" date="2019" name="Int. J. Syst. Evol. Microbiol.">
        <title>The Global Catalogue of Microorganisms (GCM) 10K type strain sequencing project: providing services to taxonomists for standard genome sequencing and annotation.</title>
        <authorList>
            <consortium name="The Broad Institute Genomics Platform"/>
            <consortium name="The Broad Institute Genome Sequencing Center for Infectious Disease"/>
            <person name="Wu L."/>
            <person name="Ma J."/>
        </authorList>
    </citation>
    <scope>NUCLEOTIDE SEQUENCE [LARGE SCALE GENOMIC DNA]</scope>
    <source>
        <strain evidence="9">JCM 17591</strain>
    </source>
</reference>
<dbReference type="InterPro" id="IPR051612">
    <property type="entry name" value="Teichoic_Acid_Biosynth"/>
</dbReference>
<protein>
    <recommendedName>
        <fullName evidence="7">Glycosyl transferase family 1 domain-containing protein</fullName>
    </recommendedName>
</protein>
<dbReference type="Proteomes" id="UP001501079">
    <property type="component" value="Unassembled WGS sequence"/>
</dbReference>
<dbReference type="InterPro" id="IPR043148">
    <property type="entry name" value="TagF_C"/>
</dbReference>
<dbReference type="Gene3D" id="3.40.50.11820">
    <property type="match status" value="1"/>
</dbReference>
<evidence type="ECO:0000256" key="5">
    <source>
        <dbReference type="ARBA" id="ARBA00022944"/>
    </source>
</evidence>
<comment type="similarity">
    <text evidence="2">Belongs to the CDP-glycerol glycerophosphotransferase family.</text>
</comment>
<dbReference type="EMBL" id="BAABBW010000005">
    <property type="protein sequence ID" value="GAA4179109.1"/>
    <property type="molecule type" value="Genomic_DNA"/>
</dbReference>
<evidence type="ECO:0000256" key="3">
    <source>
        <dbReference type="ARBA" id="ARBA00022475"/>
    </source>
</evidence>
<dbReference type="InterPro" id="IPR001296">
    <property type="entry name" value="Glyco_trans_1"/>
</dbReference>
<name>A0ABP8A6X0_9MICO</name>
<dbReference type="InterPro" id="IPR007554">
    <property type="entry name" value="Glycerophosphate_synth"/>
</dbReference>
<dbReference type="Gene3D" id="3.40.50.12580">
    <property type="match status" value="1"/>
</dbReference>
<evidence type="ECO:0000313" key="9">
    <source>
        <dbReference type="Proteomes" id="UP001501079"/>
    </source>
</evidence>
<evidence type="ECO:0000256" key="4">
    <source>
        <dbReference type="ARBA" id="ARBA00022679"/>
    </source>
</evidence>
<keyword evidence="9" id="KW-1185">Reference proteome</keyword>
<gene>
    <name evidence="8" type="ORF">GCM10022287_30870</name>
</gene>
<dbReference type="Gene3D" id="3.40.50.2000">
    <property type="entry name" value="Glycogen Phosphorylase B"/>
    <property type="match status" value="2"/>
</dbReference>
<comment type="subcellular location">
    <subcellularLocation>
        <location evidence="1">Cell membrane</location>
        <topology evidence="1">Peripheral membrane protein</topology>
    </subcellularLocation>
</comment>
<evidence type="ECO:0000259" key="7">
    <source>
        <dbReference type="Pfam" id="PF00534"/>
    </source>
</evidence>
<organism evidence="8 9">
    <name type="scientific">Gryllotalpicola koreensis</name>
    <dbReference type="NCBI Taxonomy" id="993086"/>
    <lineage>
        <taxon>Bacteria</taxon>
        <taxon>Bacillati</taxon>
        <taxon>Actinomycetota</taxon>
        <taxon>Actinomycetes</taxon>
        <taxon>Micrococcales</taxon>
        <taxon>Microbacteriaceae</taxon>
        <taxon>Gryllotalpicola</taxon>
    </lineage>
</organism>
<feature type="domain" description="Glycosyl transferase family 1" evidence="7">
    <location>
        <begin position="619"/>
        <end position="770"/>
    </location>
</feature>
<dbReference type="InterPro" id="IPR043149">
    <property type="entry name" value="TagF_N"/>
</dbReference>
<keyword evidence="6" id="KW-0472">Membrane</keyword>
<dbReference type="Pfam" id="PF00534">
    <property type="entry name" value="Glycos_transf_1"/>
    <property type="match status" value="1"/>
</dbReference>
<evidence type="ECO:0000256" key="6">
    <source>
        <dbReference type="ARBA" id="ARBA00023136"/>
    </source>
</evidence>
<evidence type="ECO:0000256" key="2">
    <source>
        <dbReference type="ARBA" id="ARBA00010488"/>
    </source>
</evidence>
<keyword evidence="4" id="KW-0808">Transferase</keyword>
<comment type="caution">
    <text evidence="8">The sequence shown here is derived from an EMBL/GenBank/DDBJ whole genome shotgun (WGS) entry which is preliminary data.</text>
</comment>
<dbReference type="SUPFAM" id="SSF53756">
    <property type="entry name" value="UDP-Glycosyltransferase/glycogen phosphorylase"/>
    <property type="match status" value="2"/>
</dbReference>
<accession>A0ABP8A6X0</accession>
<dbReference type="PANTHER" id="PTHR37316:SF3">
    <property type="entry name" value="TEICHOIC ACID GLYCEROL-PHOSPHATE TRANSFERASE"/>
    <property type="match status" value="1"/>
</dbReference>
<keyword evidence="5" id="KW-0777">Teichoic acid biosynthesis</keyword>
<dbReference type="Pfam" id="PF04464">
    <property type="entry name" value="Glyphos_transf"/>
    <property type="match status" value="1"/>
</dbReference>
<dbReference type="PANTHER" id="PTHR37316">
    <property type="entry name" value="TEICHOIC ACID GLYCEROL-PHOSPHATE PRIMASE"/>
    <property type="match status" value="1"/>
</dbReference>
<evidence type="ECO:0000256" key="1">
    <source>
        <dbReference type="ARBA" id="ARBA00004202"/>
    </source>
</evidence>
<sequence length="789" mass="87252">MRPRTVLYEAFAGSGMLDNPEAIFRQLRRDSEFSDLVHCWVIADPALRRRLEAEWRSEASVCFVGYRDWSYWRALATSGYLVNNATFPSEFSKRVGQIYLNTWHGTPLKTMGYDMPDGPRESANTLRNFLAADWLLSQNADMTEVMYRKAYRLDGLFDGGVIEEGYPRTDAQQLDASESAAVRELLTERGVALDGRPILLYAPTWKGTRFSEVADDVAELVATVAQLQARVGESYTVLLKTHQSVFRFARRDPLLRGMLVPNDIPTNTVLAVTELLVTDYSSIQFDYLATGRPMVYYVPDMDAYRGGRGLYLHPSTWPGPLARNADELGDAVAEIAHGRDAWQSARREWSARFAPYDDGAASKRVIDVVFRGQGAGRRVRALEDTRRPRVLMYIGGMRSNGITTSGVTLANALARDGRLDVSVVYGRSESASRIQNAQRLDAEVRQFLRVGAMNAGRLDHRRRGQGPSVELWKDEWRRCFGDARFDHIIDFSGYSTFWAQLLLAGEGKHTIWLHNDLGRDANRTVNGRAHLRDELHGVFELYPRFETLVSVSRELSRINSAALTAHAAREKFTWVPNLIDADAVRASAATPLRSVVERAIADGSADLAAAATRLAAEPDAIWFVSIGRLSPEKNQRRLIHAFAEVAASHPELRLLIVGDGPLRAALEHEAAGRGVGGQVVFSGNSPQPEALLGAADCFVLSSDYEGMPMVLLEAAVLGLAIITTRFGSVNDAVPGAKLTVVEQSEAALAEGMRAFLKGEVARARFDSDAHNRAALDRFVQVLGALPARD</sequence>
<proteinExistence type="inferred from homology"/>
<dbReference type="CDD" id="cd03811">
    <property type="entry name" value="GT4_GT28_WabH-like"/>
    <property type="match status" value="1"/>
</dbReference>
<evidence type="ECO:0000313" key="8">
    <source>
        <dbReference type="EMBL" id="GAA4179109.1"/>
    </source>
</evidence>